<feature type="compositionally biased region" description="Basic and acidic residues" evidence="1">
    <location>
        <begin position="45"/>
        <end position="61"/>
    </location>
</feature>
<name>A0ABS0SHI2_9HYPH</name>
<sequence>MANASNKHMGPGAQGKGDGSGANTELQRDMVRESDIFSNRHKSRHSEERGLDGKQVRNEHR</sequence>
<evidence type="ECO:0008006" key="4">
    <source>
        <dbReference type="Google" id="ProtNLM"/>
    </source>
</evidence>
<accession>A0ABS0SHI2</accession>
<evidence type="ECO:0000313" key="2">
    <source>
        <dbReference type="EMBL" id="MBI1622731.1"/>
    </source>
</evidence>
<keyword evidence="3" id="KW-1185">Reference proteome</keyword>
<reference evidence="2 3" key="1">
    <citation type="submission" date="2020-10" db="EMBL/GenBank/DDBJ databases">
        <title>Aquamicrobium zhengzhouensis sp. nov., a exopolysaccharide producing bacterium isolated from farmland soil.</title>
        <authorList>
            <person name="Wang X."/>
        </authorList>
    </citation>
    <scope>NUCLEOTIDE SEQUENCE [LARGE SCALE GENOMIC DNA]</scope>
    <source>
        <strain evidence="3">cd-1</strain>
    </source>
</reference>
<comment type="caution">
    <text evidence="2">The sequence shown here is derived from an EMBL/GenBank/DDBJ whole genome shotgun (WGS) entry which is preliminary data.</text>
</comment>
<feature type="compositionally biased region" description="Basic and acidic residues" evidence="1">
    <location>
        <begin position="26"/>
        <end position="35"/>
    </location>
</feature>
<feature type="region of interest" description="Disordered" evidence="1">
    <location>
        <begin position="1"/>
        <end position="61"/>
    </location>
</feature>
<proteinExistence type="predicted"/>
<protein>
    <recommendedName>
        <fullName evidence="4">Stress-induced acidophilic repeat motif-containing protein</fullName>
    </recommendedName>
</protein>
<dbReference type="EMBL" id="JADGMQ010000021">
    <property type="protein sequence ID" value="MBI1622731.1"/>
    <property type="molecule type" value="Genomic_DNA"/>
</dbReference>
<gene>
    <name evidence="2" type="ORF">IOD40_18930</name>
</gene>
<dbReference type="Proteomes" id="UP000601789">
    <property type="component" value="Unassembled WGS sequence"/>
</dbReference>
<organism evidence="2 3">
    <name type="scientific">Aquamicrobium zhengzhouense</name>
    <dbReference type="NCBI Taxonomy" id="2781738"/>
    <lineage>
        <taxon>Bacteria</taxon>
        <taxon>Pseudomonadati</taxon>
        <taxon>Pseudomonadota</taxon>
        <taxon>Alphaproteobacteria</taxon>
        <taxon>Hyphomicrobiales</taxon>
        <taxon>Phyllobacteriaceae</taxon>
        <taxon>Aquamicrobium</taxon>
    </lineage>
</organism>
<evidence type="ECO:0000313" key="3">
    <source>
        <dbReference type="Proteomes" id="UP000601789"/>
    </source>
</evidence>
<evidence type="ECO:0000256" key="1">
    <source>
        <dbReference type="SAM" id="MobiDB-lite"/>
    </source>
</evidence>
<dbReference type="RefSeq" id="WP_198478266.1">
    <property type="nucleotide sequence ID" value="NZ_JADGMQ010000021.1"/>
</dbReference>